<gene>
    <name evidence="1" type="ORF">MLD38_004691</name>
</gene>
<comment type="caution">
    <text evidence="1">The sequence shown here is derived from an EMBL/GenBank/DDBJ whole genome shotgun (WGS) entry which is preliminary data.</text>
</comment>
<sequence length="543" mass="61524">MPLGRSRNKRATSSGSYASTITTIFFIALCVLGVWMLNSNSVMTPATTKRTTTSDTDTDVTAVRRMTRVEMTMIRLLRRVGPRRMARTETMKNKEAGKETMSTMGRGVMVIPREMKPRDWAAARQQEETTNTSQDHESSDTEDQNNKAKGSASTDGQQQEQKQENQVDGQSDKQDSQTQVEEQRIEPETQQEQLQEDSGGNNEESTSGSQESRATGEDKKSREESELQDDPRQSISAEEQQKRIQEQKQQRAEDQQKPETQQQEQQQQPTIEATSLDQEAHDELVPQETNIDAQQSDNAKEETTGDNTNSKSNEASFPSRGNSGIPQESKESKKSWKTQASQSENENERRQGGSEASDSQYGYAWVLCNVTAGPDYIPCLENEKALRQLRSTKHFEHRERHCPEEGPTCLVPTLEGYKRSIEWPKSRDKIWYHNVPHTKLAEVKGHQNWVKVTGEFLTFPGGGTQFIHGALHYIDFLQQSEPNIKWGKHTRVILDIGGKLLLELNRVLRPGGFFVWSATPVNQKLDEDVEIWKEMPALTSNMC</sequence>
<evidence type="ECO:0000313" key="1">
    <source>
        <dbReference type="EMBL" id="KAI4386789.1"/>
    </source>
</evidence>
<reference evidence="2" key="1">
    <citation type="journal article" date="2023" name="Front. Plant Sci.">
        <title>Chromosomal-level genome assembly of Melastoma candidum provides insights into trichome evolution.</title>
        <authorList>
            <person name="Zhong Y."/>
            <person name="Wu W."/>
            <person name="Sun C."/>
            <person name="Zou P."/>
            <person name="Liu Y."/>
            <person name="Dai S."/>
            <person name="Zhou R."/>
        </authorList>
    </citation>
    <scope>NUCLEOTIDE SEQUENCE [LARGE SCALE GENOMIC DNA]</scope>
</reference>
<dbReference type="EMBL" id="CM042881">
    <property type="protein sequence ID" value="KAI4386789.1"/>
    <property type="molecule type" value="Genomic_DNA"/>
</dbReference>
<evidence type="ECO:0000313" key="2">
    <source>
        <dbReference type="Proteomes" id="UP001057402"/>
    </source>
</evidence>
<dbReference type="Proteomes" id="UP001057402">
    <property type="component" value="Chromosome 2"/>
</dbReference>
<keyword evidence="2" id="KW-1185">Reference proteome</keyword>
<accession>A0ACB9S6L4</accession>
<proteinExistence type="predicted"/>
<name>A0ACB9S6L4_9MYRT</name>
<protein>
    <submittedName>
        <fullName evidence="1">Uncharacterized protein</fullName>
    </submittedName>
</protein>
<organism evidence="1 2">
    <name type="scientific">Melastoma candidum</name>
    <dbReference type="NCBI Taxonomy" id="119954"/>
    <lineage>
        <taxon>Eukaryota</taxon>
        <taxon>Viridiplantae</taxon>
        <taxon>Streptophyta</taxon>
        <taxon>Embryophyta</taxon>
        <taxon>Tracheophyta</taxon>
        <taxon>Spermatophyta</taxon>
        <taxon>Magnoliopsida</taxon>
        <taxon>eudicotyledons</taxon>
        <taxon>Gunneridae</taxon>
        <taxon>Pentapetalae</taxon>
        <taxon>rosids</taxon>
        <taxon>malvids</taxon>
        <taxon>Myrtales</taxon>
        <taxon>Melastomataceae</taxon>
        <taxon>Melastomatoideae</taxon>
        <taxon>Melastomateae</taxon>
        <taxon>Melastoma</taxon>
    </lineage>
</organism>